<dbReference type="AlphaFoldDB" id="Q0SGB0"/>
<evidence type="ECO:0000313" key="2">
    <source>
        <dbReference type="Proteomes" id="UP000008710"/>
    </source>
</evidence>
<dbReference type="EMBL" id="CP000431">
    <property type="protein sequence ID" value="ABG93426.1"/>
    <property type="molecule type" value="Genomic_DNA"/>
</dbReference>
<sequence length="33" mass="3721">MFRGNGLSIGALDLQLARILRDRHGVTVRIRTD</sequence>
<protein>
    <submittedName>
        <fullName evidence="1">Uncharacterized protein</fullName>
    </submittedName>
</protein>
<evidence type="ECO:0000313" key="1">
    <source>
        <dbReference type="EMBL" id="ABG93426.1"/>
    </source>
</evidence>
<accession>Q0SGB0</accession>
<reference evidence="2" key="1">
    <citation type="journal article" date="2006" name="Proc. Natl. Acad. Sci. U.S.A.">
        <title>The complete genome of Rhodococcus sp. RHA1 provides insights into a catabolic powerhouse.</title>
        <authorList>
            <person name="McLeod M.P."/>
            <person name="Warren R.L."/>
            <person name="Hsiao W.W.L."/>
            <person name="Araki N."/>
            <person name="Myhre M."/>
            <person name="Fernandes C."/>
            <person name="Miyazawa D."/>
            <person name="Wong W."/>
            <person name="Lillquist A.L."/>
            <person name="Wang D."/>
            <person name="Dosanjh M."/>
            <person name="Hara H."/>
            <person name="Petrescu A."/>
            <person name="Morin R.D."/>
            <person name="Yang G."/>
            <person name="Stott J.M."/>
            <person name="Schein J.E."/>
            <person name="Shin H."/>
            <person name="Smailus D."/>
            <person name="Siddiqui A.S."/>
            <person name="Marra M.A."/>
            <person name="Jones S.J.M."/>
            <person name="Holt R."/>
            <person name="Brinkman F.S.L."/>
            <person name="Miyauchi K."/>
            <person name="Fukuda M."/>
            <person name="Davies J.E."/>
            <person name="Mohn W.W."/>
            <person name="Eltis L.D."/>
        </authorList>
    </citation>
    <scope>NUCLEOTIDE SEQUENCE [LARGE SCALE GENOMIC DNA]</scope>
    <source>
        <strain evidence="2">RHA1</strain>
    </source>
</reference>
<dbReference type="Proteomes" id="UP000008710">
    <property type="component" value="Chromosome"/>
</dbReference>
<gene>
    <name evidence="1" type="ordered locus">RHA1_ro01613</name>
</gene>
<name>Q0SGB0_RHOJR</name>
<organism evidence="1 2">
    <name type="scientific">Rhodococcus jostii (strain RHA1)</name>
    <dbReference type="NCBI Taxonomy" id="101510"/>
    <lineage>
        <taxon>Bacteria</taxon>
        <taxon>Bacillati</taxon>
        <taxon>Actinomycetota</taxon>
        <taxon>Actinomycetes</taxon>
        <taxon>Mycobacteriales</taxon>
        <taxon>Nocardiaceae</taxon>
        <taxon>Rhodococcus</taxon>
    </lineage>
</organism>
<dbReference type="HOGENOM" id="CLU_3383512_0_0_11"/>
<proteinExistence type="predicted"/>
<dbReference type="KEGG" id="rha:RHA1_ro01613"/>